<dbReference type="EMBL" id="SWCI01000001">
    <property type="protein sequence ID" value="TKB51225.1"/>
    <property type="molecule type" value="Genomic_DNA"/>
</dbReference>
<dbReference type="Proteomes" id="UP000305674">
    <property type="component" value="Unassembled WGS sequence"/>
</dbReference>
<gene>
    <name evidence="8" type="ORF">FCL40_01330</name>
</gene>
<feature type="transmembrane region" description="Helical" evidence="6">
    <location>
        <begin position="219"/>
        <end position="238"/>
    </location>
</feature>
<keyword evidence="2" id="KW-1003">Cell membrane</keyword>
<dbReference type="RefSeq" id="WP_136850581.1">
    <property type="nucleotide sequence ID" value="NZ_SWCI01000001.1"/>
</dbReference>
<evidence type="ECO:0000256" key="4">
    <source>
        <dbReference type="ARBA" id="ARBA00022989"/>
    </source>
</evidence>
<evidence type="ECO:0000256" key="3">
    <source>
        <dbReference type="ARBA" id="ARBA00022692"/>
    </source>
</evidence>
<dbReference type="GO" id="GO:0005886">
    <property type="term" value="C:plasma membrane"/>
    <property type="evidence" value="ECO:0007669"/>
    <property type="project" value="UniProtKB-SubCell"/>
</dbReference>
<keyword evidence="4 6" id="KW-1133">Transmembrane helix</keyword>
<evidence type="ECO:0000256" key="1">
    <source>
        <dbReference type="ARBA" id="ARBA00004651"/>
    </source>
</evidence>
<sequence length="357" mass="38480">MTKSIVVLLHRSVRDLLSDPWQVSLMTWLPVLLSLMLWGVFARSLPTQLPVAWTDLDNTSVSRALGRKLQASAAIGLVAYATEAEAERAMRRGEVYAQVVIPARFAADLSSGRRPQLPVYYNGQFLLMGKRLYSAAASALRGGLAELGALGAMAEGVPAKALPVVMAPVTVSMTPMFNPDLGYLPFLLPGLLLALYQLLVSATLVNAVARGKRGLPLRILLLLLWWWLMGGIGLLVLYSGLGLPMAGSVMVLWLATIPLLGAIAGIILSVAMVVDDPVRATSIGGALFAPAFAYMGISFPLESMPALAQLWRVLMPSTHYLPLMLQAGANHNWSATWPLLLISLLLVPVACLYRRMS</sequence>
<feature type="transmembrane region" description="Helical" evidence="6">
    <location>
        <begin position="21"/>
        <end position="41"/>
    </location>
</feature>
<feature type="transmembrane region" description="Helical" evidence="6">
    <location>
        <begin position="286"/>
        <end position="311"/>
    </location>
</feature>
<evidence type="ECO:0000313" key="9">
    <source>
        <dbReference type="Proteomes" id="UP000305674"/>
    </source>
</evidence>
<feature type="transmembrane region" description="Helical" evidence="6">
    <location>
        <begin position="250"/>
        <end position="274"/>
    </location>
</feature>
<dbReference type="GO" id="GO:0140359">
    <property type="term" value="F:ABC-type transporter activity"/>
    <property type="evidence" value="ECO:0007669"/>
    <property type="project" value="InterPro"/>
</dbReference>
<evidence type="ECO:0000256" key="5">
    <source>
        <dbReference type="ARBA" id="ARBA00023136"/>
    </source>
</evidence>
<name>A0A4U1BJ86_9GAMM</name>
<protein>
    <submittedName>
        <fullName evidence="8">ABC transporter permease</fullName>
    </submittedName>
</protein>
<organism evidence="8 9">
    <name type="scientific">Ferrimonas sediminicola</name>
    <dbReference type="NCBI Taxonomy" id="2569538"/>
    <lineage>
        <taxon>Bacteria</taxon>
        <taxon>Pseudomonadati</taxon>
        <taxon>Pseudomonadota</taxon>
        <taxon>Gammaproteobacteria</taxon>
        <taxon>Alteromonadales</taxon>
        <taxon>Ferrimonadaceae</taxon>
        <taxon>Ferrimonas</taxon>
    </lineage>
</organism>
<dbReference type="AlphaFoldDB" id="A0A4U1BJ86"/>
<dbReference type="InterPro" id="IPR013525">
    <property type="entry name" value="ABC2_TM"/>
</dbReference>
<reference evidence="8 9" key="1">
    <citation type="submission" date="2019-04" db="EMBL/GenBank/DDBJ databases">
        <authorList>
            <person name="Hwang J.C."/>
        </authorList>
    </citation>
    <scope>NUCLEOTIDE SEQUENCE [LARGE SCALE GENOMIC DNA]</scope>
    <source>
        <strain evidence="8 9">IMCC35001</strain>
    </source>
</reference>
<accession>A0A4U1BJ86</accession>
<dbReference type="Gene3D" id="3.40.1710.10">
    <property type="entry name" value="abc type-2 transporter like domain"/>
    <property type="match status" value="1"/>
</dbReference>
<feature type="transmembrane region" description="Helical" evidence="6">
    <location>
        <begin position="331"/>
        <end position="353"/>
    </location>
</feature>
<evidence type="ECO:0000256" key="2">
    <source>
        <dbReference type="ARBA" id="ARBA00022475"/>
    </source>
</evidence>
<dbReference type="Pfam" id="PF12698">
    <property type="entry name" value="ABC2_membrane_3"/>
    <property type="match status" value="1"/>
</dbReference>
<evidence type="ECO:0000313" key="8">
    <source>
        <dbReference type="EMBL" id="TKB51225.1"/>
    </source>
</evidence>
<evidence type="ECO:0000256" key="6">
    <source>
        <dbReference type="SAM" id="Phobius"/>
    </source>
</evidence>
<comment type="caution">
    <text evidence="8">The sequence shown here is derived from an EMBL/GenBank/DDBJ whole genome shotgun (WGS) entry which is preliminary data.</text>
</comment>
<dbReference type="OrthoDB" id="9803577at2"/>
<proteinExistence type="predicted"/>
<keyword evidence="3 6" id="KW-0812">Transmembrane</keyword>
<dbReference type="PANTHER" id="PTHR30294">
    <property type="entry name" value="MEMBRANE COMPONENT OF ABC TRANSPORTER YHHJ-RELATED"/>
    <property type="match status" value="1"/>
</dbReference>
<feature type="domain" description="ABC-2 type transporter transmembrane" evidence="7">
    <location>
        <begin position="21"/>
        <end position="349"/>
    </location>
</feature>
<dbReference type="InterPro" id="IPR051449">
    <property type="entry name" value="ABC-2_transporter_component"/>
</dbReference>
<feature type="transmembrane region" description="Helical" evidence="6">
    <location>
        <begin position="183"/>
        <end position="207"/>
    </location>
</feature>
<dbReference type="PANTHER" id="PTHR30294:SF47">
    <property type="entry name" value="INNER MEMBRANE TRANSPORT PERMEASE YHHJ"/>
    <property type="match status" value="1"/>
</dbReference>
<comment type="subcellular location">
    <subcellularLocation>
        <location evidence="1">Cell membrane</location>
        <topology evidence="1">Multi-pass membrane protein</topology>
    </subcellularLocation>
</comment>
<keyword evidence="9" id="KW-1185">Reference proteome</keyword>
<evidence type="ECO:0000259" key="7">
    <source>
        <dbReference type="Pfam" id="PF12698"/>
    </source>
</evidence>
<keyword evidence="5 6" id="KW-0472">Membrane</keyword>